<dbReference type="Pfam" id="PF00364">
    <property type="entry name" value="Biotin_lipoyl"/>
    <property type="match status" value="1"/>
</dbReference>
<evidence type="ECO:0000259" key="9">
    <source>
        <dbReference type="PROSITE" id="PS51826"/>
    </source>
</evidence>
<gene>
    <name evidence="10" type="ORF">GBAR_LOCUS17669</name>
</gene>
<proteinExistence type="inferred from homology"/>
<dbReference type="InterPro" id="IPR050743">
    <property type="entry name" value="2-oxoacid_DH_E2_comp"/>
</dbReference>
<dbReference type="InterPro" id="IPR000089">
    <property type="entry name" value="Biotin_lipoyl"/>
</dbReference>
<comment type="cofactor">
    <cofactor evidence="2">
        <name>thiamine diphosphate</name>
        <dbReference type="ChEBI" id="CHEBI:58937"/>
    </cofactor>
</comment>
<dbReference type="Gene3D" id="4.10.320.10">
    <property type="entry name" value="E3-binding domain"/>
    <property type="match status" value="2"/>
</dbReference>
<dbReference type="GO" id="GO:0016407">
    <property type="term" value="F:acetyltransferase activity"/>
    <property type="evidence" value="ECO:0007669"/>
    <property type="project" value="TreeGrafter"/>
</dbReference>
<dbReference type="Proteomes" id="UP001174909">
    <property type="component" value="Unassembled WGS sequence"/>
</dbReference>
<accession>A0AA35WYA7</accession>
<evidence type="ECO:0000259" key="8">
    <source>
        <dbReference type="PROSITE" id="PS50968"/>
    </source>
</evidence>
<feature type="domain" description="Peripheral subunit-binding (PSBD)" evidence="9">
    <location>
        <begin position="399"/>
        <end position="436"/>
    </location>
</feature>
<dbReference type="SUPFAM" id="SSF52777">
    <property type="entry name" value="CoA-dependent acyltransferases"/>
    <property type="match status" value="1"/>
</dbReference>
<dbReference type="InterPro" id="IPR001078">
    <property type="entry name" value="2-oxoacid_DH_actylTfrase"/>
</dbReference>
<dbReference type="InterPro" id="IPR005475">
    <property type="entry name" value="Transketolase-like_Pyr-bd"/>
</dbReference>
<comment type="cofactor">
    <cofactor evidence="1 7">
        <name>(R)-lipoate</name>
        <dbReference type="ChEBI" id="CHEBI:83088"/>
    </cofactor>
</comment>
<keyword evidence="11" id="KW-1185">Reference proteome</keyword>
<dbReference type="PROSITE" id="PS50968">
    <property type="entry name" value="BIOTINYL_LIPOYL"/>
    <property type="match status" value="1"/>
</dbReference>
<evidence type="ECO:0000256" key="7">
    <source>
        <dbReference type="RuleBase" id="RU003423"/>
    </source>
</evidence>
<dbReference type="SMART" id="SM00861">
    <property type="entry name" value="Transket_pyr"/>
    <property type="match status" value="1"/>
</dbReference>
<feature type="domain" description="Peripheral subunit-binding (PSBD)" evidence="9">
    <location>
        <begin position="346"/>
        <end position="383"/>
    </location>
</feature>
<dbReference type="InterPro" id="IPR029061">
    <property type="entry name" value="THDP-binding"/>
</dbReference>
<keyword evidence="5 7" id="KW-0450">Lipoyl</keyword>
<dbReference type="Pfam" id="PF02779">
    <property type="entry name" value="Transket_pyr"/>
    <property type="match status" value="1"/>
</dbReference>
<comment type="caution">
    <text evidence="10">The sequence shown here is derived from an EMBL/GenBank/DDBJ whole genome shotgun (WGS) entry which is preliminary data.</text>
</comment>
<evidence type="ECO:0000313" key="11">
    <source>
        <dbReference type="Proteomes" id="UP001174909"/>
    </source>
</evidence>
<dbReference type="AlphaFoldDB" id="A0AA35WYA7"/>
<dbReference type="SUPFAM" id="SSF52518">
    <property type="entry name" value="Thiamin diphosphate-binding fold (THDP-binding)"/>
    <property type="match status" value="1"/>
</dbReference>
<dbReference type="InterPro" id="IPR004167">
    <property type="entry name" value="PSBD"/>
</dbReference>
<dbReference type="Pfam" id="PF00198">
    <property type="entry name" value="2-oxoacid_dh"/>
    <property type="match status" value="1"/>
</dbReference>
<dbReference type="Gene3D" id="2.40.50.100">
    <property type="match status" value="1"/>
</dbReference>
<dbReference type="PANTHER" id="PTHR43178">
    <property type="entry name" value="DIHYDROLIPOAMIDE ACETYLTRANSFERASE COMPONENT OF PYRUVATE DEHYDROGENASE COMPLEX"/>
    <property type="match status" value="1"/>
</dbReference>
<evidence type="ECO:0000256" key="1">
    <source>
        <dbReference type="ARBA" id="ARBA00001938"/>
    </source>
</evidence>
<dbReference type="EC" id="2.3.1.-" evidence="7"/>
<dbReference type="InterPro" id="IPR011053">
    <property type="entry name" value="Single_hybrid_motif"/>
</dbReference>
<keyword evidence="6 7" id="KW-0012">Acyltransferase</keyword>
<keyword evidence="4 7" id="KW-0808">Transferase</keyword>
<reference evidence="10" key="1">
    <citation type="submission" date="2023-03" db="EMBL/GenBank/DDBJ databases">
        <authorList>
            <person name="Steffen K."/>
            <person name="Cardenas P."/>
        </authorList>
    </citation>
    <scope>NUCLEOTIDE SEQUENCE</scope>
</reference>
<name>A0AA35WYA7_GEOBA</name>
<dbReference type="SUPFAM" id="SSF47005">
    <property type="entry name" value="Peripheral subunit-binding domain of 2-oxo acid dehydrogenase complex"/>
    <property type="match status" value="2"/>
</dbReference>
<evidence type="ECO:0000256" key="4">
    <source>
        <dbReference type="ARBA" id="ARBA00022679"/>
    </source>
</evidence>
<dbReference type="CDD" id="cd06849">
    <property type="entry name" value="lipoyl_domain"/>
    <property type="match status" value="1"/>
</dbReference>
<organism evidence="10 11">
    <name type="scientific">Geodia barretti</name>
    <name type="common">Barrett's horny sponge</name>
    <dbReference type="NCBI Taxonomy" id="519541"/>
    <lineage>
        <taxon>Eukaryota</taxon>
        <taxon>Metazoa</taxon>
        <taxon>Porifera</taxon>
        <taxon>Demospongiae</taxon>
        <taxon>Heteroscleromorpha</taxon>
        <taxon>Tetractinellida</taxon>
        <taxon>Astrophorina</taxon>
        <taxon>Geodiidae</taxon>
        <taxon>Geodia</taxon>
    </lineage>
</organism>
<dbReference type="GO" id="GO:0031405">
    <property type="term" value="F:lipoic acid binding"/>
    <property type="evidence" value="ECO:0007669"/>
    <property type="project" value="TreeGrafter"/>
</dbReference>
<evidence type="ECO:0000256" key="6">
    <source>
        <dbReference type="ARBA" id="ARBA00023315"/>
    </source>
</evidence>
<feature type="domain" description="Lipoyl-binding" evidence="8">
    <location>
        <begin position="234"/>
        <end position="309"/>
    </location>
</feature>
<dbReference type="GO" id="GO:0005737">
    <property type="term" value="C:cytoplasm"/>
    <property type="evidence" value="ECO:0007669"/>
    <property type="project" value="TreeGrafter"/>
</dbReference>
<dbReference type="EMBL" id="CASHTH010002521">
    <property type="protein sequence ID" value="CAI8031150.1"/>
    <property type="molecule type" value="Genomic_DNA"/>
</dbReference>
<sequence length="667" mass="70621">MATATQTRNITFTQAINEAMLEEMRLDERVFIMGEDIQKGVYGASAGLFTEFGGDRVRDCPLSENAFFGAAVGAAAVGMRPIVESLSSFMWVGMDQLVSQAAKMRYMFGGQVNLPIVYRAAMYYGGSMAAHHSDRSHPLFMNIPGFKIVFASNAYDGKGLLKQAIRTDDPAPIQRLGTINVHIPFSPALEPLCYPTDESIAEAPAGAHGRAPLHSTDRWNILAVSPRRGVEVMASEIVLPQWGMEMQDGTIVRWLKQEGDTVAEGEPIVEVETAKLQTELESTASGILSRIVAQEGQIVPIRGVLCVIAEPGEEIAASAAPAAPASAPLAALATQAAPATNGVDIQVVPAARRLARERGVNLAQVRGSGPNRRILLTDVEAALQAPATDGAEAAAGRVPVVPAARRLARENDIDLATITGSGPQGRILIEDVEAAIKAKSAPDSASAPEPSADGVVPFTGIRGAVATRMLQSIQSTAQVTLTTEALVTEAMQLRRGLSRHHAEEAGGGIGPLPLVVKATAEALKRHPRMNAIETTSADGEAQVQMLSEVNIGLAVALEEGLVTPVIRGADEKSLAQLAAENRDLAARTREGRTRPEEITGGTFTITNLGANEVDGFTPIINPPQVGILGVGRVVEKPVIANGEIAKGETMYLSLTFDHRVIDGRSRR</sequence>
<dbReference type="InterPro" id="IPR023213">
    <property type="entry name" value="CAT-like_dom_sf"/>
</dbReference>
<protein>
    <recommendedName>
        <fullName evidence="7">Dihydrolipoamide acetyltransferase component of pyruvate dehydrogenase complex</fullName>
        <ecNumber evidence="7">2.3.1.-</ecNumber>
    </recommendedName>
</protein>
<dbReference type="InterPro" id="IPR036625">
    <property type="entry name" value="E3-bd_dom_sf"/>
</dbReference>
<dbReference type="PROSITE" id="PS51826">
    <property type="entry name" value="PSBD"/>
    <property type="match status" value="2"/>
</dbReference>
<dbReference type="PANTHER" id="PTHR43178:SF5">
    <property type="entry name" value="LIPOAMIDE ACYLTRANSFERASE COMPONENT OF BRANCHED-CHAIN ALPHA-KETO ACID DEHYDROGENASE COMPLEX, MITOCHONDRIAL"/>
    <property type="match status" value="1"/>
</dbReference>
<comment type="similarity">
    <text evidence="3 7">Belongs to the 2-oxoacid dehydrogenase family.</text>
</comment>
<evidence type="ECO:0000256" key="2">
    <source>
        <dbReference type="ARBA" id="ARBA00001964"/>
    </source>
</evidence>
<evidence type="ECO:0000256" key="5">
    <source>
        <dbReference type="ARBA" id="ARBA00022823"/>
    </source>
</evidence>
<dbReference type="SUPFAM" id="SSF51230">
    <property type="entry name" value="Single hybrid motif"/>
    <property type="match status" value="1"/>
</dbReference>
<evidence type="ECO:0000256" key="3">
    <source>
        <dbReference type="ARBA" id="ARBA00007317"/>
    </source>
</evidence>
<dbReference type="Pfam" id="PF02817">
    <property type="entry name" value="E3_binding"/>
    <property type="match status" value="2"/>
</dbReference>
<evidence type="ECO:0000313" key="10">
    <source>
        <dbReference type="EMBL" id="CAI8031150.1"/>
    </source>
</evidence>
<dbReference type="Gene3D" id="3.30.559.10">
    <property type="entry name" value="Chloramphenicol acetyltransferase-like domain"/>
    <property type="match status" value="1"/>
</dbReference>
<dbReference type="Gene3D" id="3.40.50.970">
    <property type="match status" value="1"/>
</dbReference>